<dbReference type="EMBL" id="SGXC01000002">
    <property type="protein sequence ID" value="RZS80691.1"/>
    <property type="molecule type" value="Genomic_DNA"/>
</dbReference>
<dbReference type="OrthoDB" id="5291868at2"/>
<dbReference type="RefSeq" id="WP_130358329.1">
    <property type="nucleotide sequence ID" value="NZ_SGXC01000002.1"/>
</dbReference>
<name>A0A4Q7NCD4_9BURK</name>
<dbReference type="AlphaFoldDB" id="A0A4Q7NCD4"/>
<evidence type="ECO:0000313" key="2">
    <source>
        <dbReference type="Proteomes" id="UP000292445"/>
    </source>
</evidence>
<dbReference type="Proteomes" id="UP000292445">
    <property type="component" value="Unassembled WGS sequence"/>
</dbReference>
<organism evidence="1 2">
    <name type="scientific">Pigmentiphaga kullae</name>
    <dbReference type="NCBI Taxonomy" id="151784"/>
    <lineage>
        <taxon>Bacteria</taxon>
        <taxon>Pseudomonadati</taxon>
        <taxon>Pseudomonadota</taxon>
        <taxon>Betaproteobacteria</taxon>
        <taxon>Burkholderiales</taxon>
        <taxon>Alcaligenaceae</taxon>
        <taxon>Pigmentiphaga</taxon>
    </lineage>
</organism>
<proteinExistence type="predicted"/>
<comment type="caution">
    <text evidence="1">The sequence shown here is derived from an EMBL/GenBank/DDBJ whole genome shotgun (WGS) entry which is preliminary data.</text>
</comment>
<evidence type="ECO:0000313" key="1">
    <source>
        <dbReference type="EMBL" id="RZS80691.1"/>
    </source>
</evidence>
<accession>A0A4Q7NCD4</accession>
<sequence length="395" mass="43369">MPRSRSTSSSRLNRDAEKLVSLSLSLNGSGSRVEDRYWEGELGTLLEKLMHGGQDATIEAALEVLYQRNAGAYEILVEQAETLSESLTLQKDGVDHDVLLVVAPVVAWTRFSIPYGPIRIGLLDALKAQLHGHILAADARMALAPELYSVDQMPRSFSATRQWLGRLGAQALGLTLPRMPATDTEVANLLADTRYVVAAVAVPRGAAVFRWQENPGKPEHTRESCLAQWEAQAAPLFADLLPGCGFECLLPDAYYVNNREADRRVRPLSLRASVAWLEATLGIAPDQLRAVIAACGETEVEEYRIGFTQRQSNDVIYGSAWPLFGRDDDDPEMPAMDVIADQLRELGVTDLRKLQGLLPLEFCDDCGAPYFPNPLGEMVHAEPPEDAEAGPAHFH</sequence>
<dbReference type="Pfam" id="PF11062">
    <property type="entry name" value="DUF2863"/>
    <property type="match status" value="1"/>
</dbReference>
<protein>
    <submittedName>
        <fullName evidence="1">Uncharacterized protein DUF2863</fullName>
    </submittedName>
</protein>
<keyword evidence="2" id="KW-1185">Reference proteome</keyword>
<reference evidence="1 2" key="1">
    <citation type="submission" date="2019-02" db="EMBL/GenBank/DDBJ databases">
        <title>Genomic Encyclopedia of Type Strains, Phase IV (KMG-IV): sequencing the most valuable type-strain genomes for metagenomic binning, comparative biology and taxonomic classification.</title>
        <authorList>
            <person name="Goeker M."/>
        </authorList>
    </citation>
    <scope>NUCLEOTIDE SEQUENCE [LARGE SCALE GENOMIC DNA]</scope>
    <source>
        <strain evidence="1 2">K24</strain>
    </source>
</reference>
<gene>
    <name evidence="1" type="ORF">EV675_3303</name>
</gene>
<dbReference type="InterPro" id="IPR021292">
    <property type="entry name" value="DUF2863"/>
</dbReference>